<dbReference type="Pfam" id="PF02620">
    <property type="entry name" value="YceD"/>
    <property type="match status" value="1"/>
</dbReference>
<gene>
    <name evidence="7" type="ORF">M0G41_07770</name>
</gene>
<keyword evidence="8" id="KW-1185">Reference proteome</keyword>
<organism evidence="7 8">
    <name type="scientific">Pseudomarimonas salicorniae</name>
    <dbReference type="NCBI Taxonomy" id="2933270"/>
    <lineage>
        <taxon>Bacteria</taxon>
        <taxon>Pseudomonadati</taxon>
        <taxon>Pseudomonadota</taxon>
        <taxon>Gammaproteobacteria</taxon>
        <taxon>Lysobacterales</taxon>
        <taxon>Lysobacteraceae</taxon>
        <taxon>Pseudomarimonas</taxon>
    </lineage>
</organism>
<evidence type="ECO:0000256" key="2">
    <source>
        <dbReference type="ARBA" id="ARBA00010740"/>
    </source>
</evidence>
<reference evidence="7" key="1">
    <citation type="submission" date="2022-04" db="EMBL/GenBank/DDBJ databases">
        <title>Lysobacter sp. CAU 1642 isolated from sea sand.</title>
        <authorList>
            <person name="Kim W."/>
        </authorList>
    </citation>
    <scope>NUCLEOTIDE SEQUENCE</scope>
    <source>
        <strain evidence="7">CAU 1642</strain>
    </source>
</reference>
<comment type="caution">
    <text evidence="7">The sequence shown here is derived from an EMBL/GenBank/DDBJ whole genome shotgun (WGS) entry which is preliminary data.</text>
</comment>
<evidence type="ECO:0000313" key="7">
    <source>
        <dbReference type="EMBL" id="MCK7593563.1"/>
    </source>
</evidence>
<dbReference type="PANTHER" id="PTHR38099:SF1">
    <property type="entry name" value="LARGE RIBOSOMAL RNA SUBUNIT ACCUMULATION PROTEIN YCED"/>
    <property type="match status" value="1"/>
</dbReference>
<evidence type="ECO:0000256" key="5">
    <source>
        <dbReference type="ARBA" id="ARBA00031841"/>
    </source>
</evidence>
<feature type="compositionally biased region" description="Acidic residues" evidence="6">
    <location>
        <begin position="141"/>
        <end position="152"/>
    </location>
</feature>
<protein>
    <recommendedName>
        <fullName evidence="3">Large ribosomal RNA subunit accumulation protein YceD</fullName>
    </recommendedName>
    <alternativeName>
        <fullName evidence="5">23S rRNA accumulation protein YceD</fullName>
    </alternativeName>
</protein>
<keyword evidence="4" id="KW-0690">Ribosome biogenesis</keyword>
<dbReference type="PANTHER" id="PTHR38099">
    <property type="entry name" value="LARGE RIBOSOMAL RNA SUBUNIT ACCUMULATION PROTEIN YCED"/>
    <property type="match status" value="1"/>
</dbReference>
<dbReference type="InterPro" id="IPR039255">
    <property type="entry name" value="YceD_bac"/>
</dbReference>
<dbReference type="EMBL" id="JALNMH010000005">
    <property type="protein sequence ID" value="MCK7593563.1"/>
    <property type="molecule type" value="Genomic_DNA"/>
</dbReference>
<evidence type="ECO:0000256" key="3">
    <source>
        <dbReference type="ARBA" id="ARBA00015716"/>
    </source>
</evidence>
<evidence type="ECO:0000256" key="4">
    <source>
        <dbReference type="ARBA" id="ARBA00022517"/>
    </source>
</evidence>
<dbReference type="Proteomes" id="UP001431449">
    <property type="component" value="Unassembled WGS sequence"/>
</dbReference>
<evidence type="ECO:0000256" key="1">
    <source>
        <dbReference type="ARBA" id="ARBA00002868"/>
    </source>
</evidence>
<comment type="similarity">
    <text evidence="2">Belongs to the DUF177 domain family.</text>
</comment>
<evidence type="ECO:0000256" key="6">
    <source>
        <dbReference type="SAM" id="MobiDB-lite"/>
    </source>
</evidence>
<accession>A0ABT0GGJ6</accession>
<feature type="region of interest" description="Disordered" evidence="6">
    <location>
        <begin position="134"/>
        <end position="156"/>
    </location>
</feature>
<comment type="function">
    <text evidence="1">Plays a role in synthesis, processing and/or stability of 23S rRNA.</text>
</comment>
<evidence type="ECO:0000313" key="8">
    <source>
        <dbReference type="Proteomes" id="UP001431449"/>
    </source>
</evidence>
<dbReference type="RefSeq" id="WP_248207300.1">
    <property type="nucleotide sequence ID" value="NZ_JALNMH010000005.1"/>
</dbReference>
<name>A0ABT0GGJ6_9GAMM</name>
<dbReference type="InterPro" id="IPR003772">
    <property type="entry name" value="YceD"/>
</dbReference>
<proteinExistence type="inferred from homology"/>
<sequence length="169" mass="18432">MSVDLPDSLDAWRAVSARRIFEGSVALSRFGRLQDSLADSVGECRFRLEFDRDNFGLATVEVEADAELPLVCQRSLQRFLMPVSIRQRLGLVRSEAEESALPPEVEPVLIGADGELSPLALIEDELILALPVVPLGPQAESDPEPQAPDDDEPRVNPFAALAALKKQTS</sequence>